<dbReference type="EMBL" id="ON086804">
    <property type="protein sequence ID" value="UPU16122.1"/>
    <property type="molecule type" value="Genomic_DNA"/>
</dbReference>
<sequence>MPQGPAHVRALVTFLQHFSVLHCFTAEEINFTGCDNLRTNFVHDGVICAVGHDDVRLTAFTDALTWAYRRVGAVRRRSVGVGKDTLADTRHVEYMRPESCKDFIVGHSGPQLPYSIYATGDCQCE</sequence>
<evidence type="ECO:0000313" key="1">
    <source>
        <dbReference type="EMBL" id="UPU16122.1"/>
    </source>
</evidence>
<name>A0AAE9KRN1_9CAUD</name>
<organism evidence="1 2">
    <name type="scientific">Escherichia phage ZCEC13</name>
    <dbReference type="NCBI Taxonomy" id="2935866"/>
    <lineage>
        <taxon>Viruses</taxon>
        <taxon>Duplodnaviria</taxon>
        <taxon>Heunggongvirae</taxon>
        <taxon>Uroviricota</taxon>
        <taxon>Caudoviricetes</taxon>
        <taxon>Jameshumphriesvirinae</taxon>
        <taxon>Zewailvirus</taxon>
        <taxon>Zewailvirus ZCEC13</taxon>
    </lineage>
</organism>
<keyword evidence="2" id="KW-1185">Reference proteome</keyword>
<reference evidence="1" key="1">
    <citation type="submission" date="2022-03" db="EMBL/GenBank/DDBJ databases">
        <authorList>
            <person name="Ragab S."/>
            <person name="Abdelmoteleb M."/>
            <person name="El-Shibiny A."/>
        </authorList>
    </citation>
    <scope>NUCLEOTIDE SEQUENCE</scope>
</reference>
<protein>
    <submittedName>
        <fullName evidence="1">Uncharacterized protein</fullName>
    </submittedName>
</protein>
<evidence type="ECO:0000313" key="2">
    <source>
        <dbReference type="Proteomes" id="UP000830967"/>
    </source>
</evidence>
<accession>A0AAE9KRN1</accession>
<proteinExistence type="predicted"/>
<dbReference type="Proteomes" id="UP000830967">
    <property type="component" value="Segment"/>
</dbReference>